<dbReference type="EMBL" id="SJPW01000001">
    <property type="protein sequence ID" value="TWU59852.1"/>
    <property type="molecule type" value="Genomic_DNA"/>
</dbReference>
<evidence type="ECO:0000313" key="1">
    <source>
        <dbReference type="EMBL" id="TWU59852.1"/>
    </source>
</evidence>
<keyword evidence="2" id="KW-1185">Reference proteome</keyword>
<comment type="caution">
    <text evidence="1">The sequence shown here is derived from an EMBL/GenBank/DDBJ whole genome shotgun (WGS) entry which is preliminary data.</text>
</comment>
<accession>A0A5C6FJN7</accession>
<evidence type="ECO:0008006" key="3">
    <source>
        <dbReference type="Google" id="ProtNLM"/>
    </source>
</evidence>
<gene>
    <name evidence="1" type="ORF">Poly51_01250</name>
</gene>
<reference evidence="1 2" key="1">
    <citation type="submission" date="2019-02" db="EMBL/GenBank/DDBJ databases">
        <title>Deep-cultivation of Planctomycetes and their phenomic and genomic characterization uncovers novel biology.</title>
        <authorList>
            <person name="Wiegand S."/>
            <person name="Jogler M."/>
            <person name="Boedeker C."/>
            <person name="Pinto D."/>
            <person name="Vollmers J."/>
            <person name="Rivas-Marin E."/>
            <person name="Kohn T."/>
            <person name="Peeters S.H."/>
            <person name="Heuer A."/>
            <person name="Rast P."/>
            <person name="Oberbeckmann S."/>
            <person name="Bunk B."/>
            <person name="Jeske O."/>
            <person name="Meyerdierks A."/>
            <person name="Storesund J.E."/>
            <person name="Kallscheuer N."/>
            <person name="Luecker S."/>
            <person name="Lage O.M."/>
            <person name="Pohl T."/>
            <person name="Merkel B.J."/>
            <person name="Hornburger P."/>
            <person name="Mueller R.-W."/>
            <person name="Bruemmer F."/>
            <person name="Labrenz M."/>
            <person name="Spormann A.M."/>
            <person name="Op Den Camp H."/>
            <person name="Overmann J."/>
            <person name="Amann R."/>
            <person name="Jetten M.S.M."/>
            <person name="Mascher T."/>
            <person name="Medema M.H."/>
            <person name="Devos D.P."/>
            <person name="Kaster A.-K."/>
            <person name="Ovreas L."/>
            <person name="Rohde M."/>
            <person name="Galperin M.Y."/>
            <person name="Jogler C."/>
        </authorList>
    </citation>
    <scope>NUCLEOTIDE SEQUENCE [LARGE SCALE GENOMIC DNA]</scope>
    <source>
        <strain evidence="1 2">Poly51</strain>
    </source>
</reference>
<protein>
    <recommendedName>
        <fullName evidence="3">Leucine carboxyl methyltransferase</fullName>
    </recommendedName>
</protein>
<organism evidence="1 2">
    <name type="scientific">Rubripirellula tenax</name>
    <dbReference type="NCBI Taxonomy" id="2528015"/>
    <lineage>
        <taxon>Bacteria</taxon>
        <taxon>Pseudomonadati</taxon>
        <taxon>Planctomycetota</taxon>
        <taxon>Planctomycetia</taxon>
        <taxon>Pirellulales</taxon>
        <taxon>Pirellulaceae</taxon>
        <taxon>Rubripirellula</taxon>
    </lineage>
</organism>
<dbReference type="AlphaFoldDB" id="A0A5C6FJN7"/>
<proteinExistence type="predicted"/>
<sequence length="290" mass="31058">MDSQHHDAAAIHVDRNRQSRAGWDSFSEHRARTTALIEAVGRRLESRTGSGVERLVLLGVGNGNDVDLPTLVPLFRSTTLVDVDAEAIAHCRSGLPAGIKESLDPNVLADLTGMLGRMPKGDWDAIDWNAWLIDAANPPHASAPQGDVVVSTCLISQLIDTVIQWLPPDHDRFADAILAVRDGHLRLLAGLAKAGGTSVLITDVVSSDTLPELADACDDRLPTLVRDSVASRNFFTGLNPAVLMQRLAAAAHPSSPSTAIHGPWRWRLGPRTFAVIGITMETKSADGDSD</sequence>
<name>A0A5C6FJN7_9BACT</name>
<evidence type="ECO:0000313" key="2">
    <source>
        <dbReference type="Proteomes" id="UP000318288"/>
    </source>
</evidence>
<dbReference type="Proteomes" id="UP000318288">
    <property type="component" value="Unassembled WGS sequence"/>
</dbReference>